<dbReference type="Gene3D" id="3.40.50.300">
    <property type="entry name" value="P-loop containing nucleotide triphosphate hydrolases"/>
    <property type="match status" value="1"/>
</dbReference>
<keyword evidence="5" id="KW-1185">Reference proteome</keyword>
<dbReference type="GO" id="GO:0003723">
    <property type="term" value="F:RNA binding"/>
    <property type="evidence" value="ECO:0007669"/>
    <property type="project" value="TreeGrafter"/>
</dbReference>
<organism evidence="4 5">
    <name type="scientific">Hermanssonia centrifuga</name>
    <dbReference type="NCBI Taxonomy" id="98765"/>
    <lineage>
        <taxon>Eukaryota</taxon>
        <taxon>Fungi</taxon>
        <taxon>Dikarya</taxon>
        <taxon>Basidiomycota</taxon>
        <taxon>Agaricomycotina</taxon>
        <taxon>Agaricomycetes</taxon>
        <taxon>Polyporales</taxon>
        <taxon>Meruliaceae</taxon>
        <taxon>Hermanssonia</taxon>
    </lineage>
</organism>
<protein>
    <recommendedName>
        <fullName evidence="3">AAA+ ATPase domain-containing protein</fullName>
    </recommendedName>
</protein>
<dbReference type="OrthoDB" id="2115716at2759"/>
<dbReference type="InterPro" id="IPR027417">
    <property type="entry name" value="P-loop_NTPase"/>
</dbReference>
<dbReference type="Proteomes" id="UP000186601">
    <property type="component" value="Unassembled WGS sequence"/>
</dbReference>
<dbReference type="EMBL" id="MLYV02000939">
    <property type="protein sequence ID" value="PSR75047.1"/>
    <property type="molecule type" value="Genomic_DNA"/>
</dbReference>
<sequence length="525" mass="59413">MAPQRDSDEPYIVITCEEAFAQEGRTASGDPLADPWAERASSTWVDPRTFGTRKLKELYPNHSVVAFANADVLSFPAAYVQPIHAPDMVSTVYFMPLARQMGRSTGMLLNSLRFGSFKVAWDKYDFILYVVKFLYGTFDNTEMYLLHEGPEEPSRALVMASGVWQNDLHEEIYVFDSGYWDKNHKLWVEVQKADWNDVILKDEFKVNLKKDVFGFFDSENMYKKLAIPWKRGIIMYGPPGNGKTISMKAIMKGCDAKGFYPLYVKSFRSWKGEEGAMVDVFEKARQLAPCVLILEDLDSLINDNNRSFFLNQLDGIESNDGLLVIGTTNHLDHIDPALSNRPSRFDRKYEFDDPDEEERKLYVQYWQGKLKNNKDISFPDSLANEIVDSTAKFSFAYLKEVFVSTLVLMAGFEEGDDKRDFADVIKGQIKALRKQLSAEPAGHTLHTTQRGVRAAVSPPDRSGQPDSRLANQGRIWEAGETFDRPRGSMLGGLPVPGMSRGNPDRRIDLRAIAVAAANSGRSYMF</sequence>
<evidence type="ECO:0000256" key="1">
    <source>
        <dbReference type="RuleBase" id="RU003651"/>
    </source>
</evidence>
<dbReference type="GO" id="GO:0042254">
    <property type="term" value="P:ribosome biogenesis"/>
    <property type="evidence" value="ECO:0007669"/>
    <property type="project" value="TreeGrafter"/>
</dbReference>
<keyword evidence="1" id="KW-0067">ATP-binding</keyword>
<dbReference type="InterPro" id="IPR003593">
    <property type="entry name" value="AAA+_ATPase"/>
</dbReference>
<dbReference type="PROSITE" id="PS00674">
    <property type="entry name" value="AAA"/>
    <property type="match status" value="1"/>
</dbReference>
<comment type="similarity">
    <text evidence="1">Belongs to the AAA ATPase family.</text>
</comment>
<dbReference type="SUPFAM" id="SSF52540">
    <property type="entry name" value="P-loop containing nucleoside triphosphate hydrolases"/>
    <property type="match status" value="1"/>
</dbReference>
<evidence type="ECO:0000313" key="4">
    <source>
        <dbReference type="EMBL" id="PSR75047.1"/>
    </source>
</evidence>
<feature type="region of interest" description="Disordered" evidence="2">
    <location>
        <begin position="440"/>
        <end position="473"/>
    </location>
</feature>
<dbReference type="STRING" id="98765.A0A2R6NR09"/>
<dbReference type="InterPro" id="IPR050168">
    <property type="entry name" value="AAA_ATPase_domain"/>
</dbReference>
<dbReference type="Pfam" id="PF00004">
    <property type="entry name" value="AAA"/>
    <property type="match status" value="1"/>
</dbReference>
<dbReference type="AlphaFoldDB" id="A0A2R6NR09"/>
<dbReference type="GO" id="GO:0005634">
    <property type="term" value="C:nucleus"/>
    <property type="evidence" value="ECO:0007669"/>
    <property type="project" value="TreeGrafter"/>
</dbReference>
<dbReference type="InterPro" id="IPR003959">
    <property type="entry name" value="ATPase_AAA_core"/>
</dbReference>
<dbReference type="CDD" id="cd19481">
    <property type="entry name" value="RecA-like_protease"/>
    <property type="match status" value="1"/>
</dbReference>
<dbReference type="InterPro" id="IPR003960">
    <property type="entry name" value="ATPase_AAA_CS"/>
</dbReference>
<dbReference type="GO" id="GO:1990275">
    <property type="term" value="F:preribosome binding"/>
    <property type="evidence" value="ECO:0007669"/>
    <property type="project" value="TreeGrafter"/>
</dbReference>
<feature type="domain" description="AAA+ ATPase" evidence="3">
    <location>
        <begin position="229"/>
        <end position="355"/>
    </location>
</feature>
<dbReference type="GO" id="GO:0016887">
    <property type="term" value="F:ATP hydrolysis activity"/>
    <property type="evidence" value="ECO:0007669"/>
    <property type="project" value="InterPro"/>
</dbReference>
<dbReference type="PANTHER" id="PTHR23077:SF132">
    <property type="entry name" value="ATP-DEPENDENT ZN PROTEASE"/>
    <property type="match status" value="1"/>
</dbReference>
<dbReference type="SMART" id="SM00382">
    <property type="entry name" value="AAA"/>
    <property type="match status" value="1"/>
</dbReference>
<gene>
    <name evidence="4" type="ORF">PHLCEN_2v9377</name>
</gene>
<accession>A0A2R6NR09</accession>
<evidence type="ECO:0000259" key="3">
    <source>
        <dbReference type="SMART" id="SM00382"/>
    </source>
</evidence>
<dbReference type="PANTHER" id="PTHR23077">
    <property type="entry name" value="AAA-FAMILY ATPASE"/>
    <property type="match status" value="1"/>
</dbReference>
<evidence type="ECO:0000313" key="5">
    <source>
        <dbReference type="Proteomes" id="UP000186601"/>
    </source>
</evidence>
<evidence type="ECO:0000256" key="2">
    <source>
        <dbReference type="SAM" id="MobiDB-lite"/>
    </source>
</evidence>
<reference evidence="4 5" key="1">
    <citation type="submission" date="2018-02" db="EMBL/GenBank/DDBJ databases">
        <title>Genome sequence of the basidiomycete white-rot fungus Phlebia centrifuga.</title>
        <authorList>
            <person name="Granchi Z."/>
            <person name="Peng M."/>
            <person name="de Vries R.P."/>
            <person name="Hilden K."/>
            <person name="Makela M.R."/>
            <person name="Grigoriev I."/>
            <person name="Riley R."/>
        </authorList>
    </citation>
    <scope>NUCLEOTIDE SEQUENCE [LARGE SCALE GENOMIC DNA]</scope>
    <source>
        <strain evidence="4 5">FBCC195</strain>
    </source>
</reference>
<keyword evidence="1" id="KW-0547">Nucleotide-binding</keyword>
<name>A0A2R6NR09_9APHY</name>
<dbReference type="GO" id="GO:0005524">
    <property type="term" value="F:ATP binding"/>
    <property type="evidence" value="ECO:0007669"/>
    <property type="project" value="UniProtKB-KW"/>
</dbReference>
<comment type="caution">
    <text evidence="4">The sequence shown here is derived from an EMBL/GenBank/DDBJ whole genome shotgun (WGS) entry which is preliminary data.</text>
</comment>
<proteinExistence type="inferred from homology"/>